<keyword evidence="2" id="KW-1185">Reference proteome</keyword>
<dbReference type="EMBL" id="BPLR01009426">
    <property type="protein sequence ID" value="GIY31830.1"/>
    <property type="molecule type" value="Genomic_DNA"/>
</dbReference>
<dbReference type="AlphaFoldDB" id="A0AAV4SCD4"/>
<name>A0AAV4SCD4_CAEEX</name>
<organism evidence="1 2">
    <name type="scientific">Caerostris extrusa</name>
    <name type="common">Bark spider</name>
    <name type="synonym">Caerostris bankana</name>
    <dbReference type="NCBI Taxonomy" id="172846"/>
    <lineage>
        <taxon>Eukaryota</taxon>
        <taxon>Metazoa</taxon>
        <taxon>Ecdysozoa</taxon>
        <taxon>Arthropoda</taxon>
        <taxon>Chelicerata</taxon>
        <taxon>Arachnida</taxon>
        <taxon>Araneae</taxon>
        <taxon>Araneomorphae</taxon>
        <taxon>Entelegynae</taxon>
        <taxon>Araneoidea</taxon>
        <taxon>Araneidae</taxon>
        <taxon>Caerostris</taxon>
    </lineage>
</organism>
<proteinExistence type="predicted"/>
<accession>A0AAV4SCD4</accession>
<gene>
    <name evidence="1" type="ORF">CEXT_231771</name>
</gene>
<comment type="caution">
    <text evidence="1">The sequence shown here is derived from an EMBL/GenBank/DDBJ whole genome shotgun (WGS) entry which is preliminary data.</text>
</comment>
<reference evidence="1 2" key="1">
    <citation type="submission" date="2021-06" db="EMBL/GenBank/DDBJ databases">
        <title>Caerostris extrusa draft genome.</title>
        <authorList>
            <person name="Kono N."/>
            <person name="Arakawa K."/>
        </authorList>
    </citation>
    <scope>NUCLEOTIDE SEQUENCE [LARGE SCALE GENOMIC DNA]</scope>
</reference>
<protein>
    <submittedName>
        <fullName evidence="1">Uncharacterized protein</fullName>
    </submittedName>
</protein>
<dbReference type="Proteomes" id="UP001054945">
    <property type="component" value="Unassembled WGS sequence"/>
</dbReference>
<sequence length="123" mass="14357">MSTCVKRYEGVFDASLMPLARHLASRQNGECRQNYLSFTKRHATTTNNKYGGEDSFRETIFCLKWCACDPSDPLNGSVNMRHLVQNFEFLNKEAPHFFKTHRLSKLDETLSKRVRHAFSRPRE</sequence>
<evidence type="ECO:0000313" key="1">
    <source>
        <dbReference type="EMBL" id="GIY31830.1"/>
    </source>
</evidence>
<evidence type="ECO:0000313" key="2">
    <source>
        <dbReference type="Proteomes" id="UP001054945"/>
    </source>
</evidence>